<name>A0A1V3WPL8_MYCKA</name>
<organism evidence="2 3">
    <name type="scientific">Mycobacterium kansasii</name>
    <dbReference type="NCBI Taxonomy" id="1768"/>
    <lineage>
        <taxon>Bacteria</taxon>
        <taxon>Bacillati</taxon>
        <taxon>Actinomycetota</taxon>
        <taxon>Actinomycetes</taxon>
        <taxon>Mycobacteriales</taxon>
        <taxon>Mycobacteriaceae</taxon>
        <taxon>Mycobacterium</taxon>
    </lineage>
</organism>
<dbReference type="Proteomes" id="UP000189229">
    <property type="component" value="Unassembled WGS sequence"/>
</dbReference>
<feature type="compositionally biased region" description="Gly residues" evidence="1">
    <location>
        <begin position="1"/>
        <end position="29"/>
    </location>
</feature>
<sequence length="107" mass="10639">MAGNGGAGGIGGGGAGGIGGGGGAGGAAGTGTTQNGNPGADGLPGTDGPDGNPACTDEQPTPRSNTDRAQLPDFELRHRRRPRRVVRIEIPLRAAGPVRRFGRHFCR</sequence>
<comment type="caution">
    <text evidence="2">The sequence shown here is derived from an EMBL/GenBank/DDBJ whole genome shotgun (WGS) entry which is preliminary data.</text>
</comment>
<protein>
    <submittedName>
        <fullName evidence="2">Uncharacterized protein</fullName>
    </submittedName>
</protein>
<dbReference type="EMBL" id="MVBM01000007">
    <property type="protein sequence ID" value="OOK68920.1"/>
    <property type="molecule type" value="Genomic_DNA"/>
</dbReference>
<feature type="compositionally biased region" description="Low complexity" evidence="1">
    <location>
        <begin position="30"/>
        <end position="40"/>
    </location>
</feature>
<evidence type="ECO:0000313" key="3">
    <source>
        <dbReference type="Proteomes" id="UP000189229"/>
    </source>
</evidence>
<accession>A0A1V3WPL8</accession>
<feature type="region of interest" description="Disordered" evidence="1">
    <location>
        <begin position="1"/>
        <end position="81"/>
    </location>
</feature>
<evidence type="ECO:0000256" key="1">
    <source>
        <dbReference type="SAM" id="MobiDB-lite"/>
    </source>
</evidence>
<feature type="compositionally biased region" description="Polar residues" evidence="1">
    <location>
        <begin position="58"/>
        <end position="68"/>
    </location>
</feature>
<evidence type="ECO:0000313" key="2">
    <source>
        <dbReference type="EMBL" id="OOK68920.1"/>
    </source>
</evidence>
<gene>
    <name evidence="2" type="ORF">BZL30_7294</name>
</gene>
<proteinExistence type="predicted"/>
<dbReference type="AlphaFoldDB" id="A0A1V3WPL8"/>
<reference evidence="2 3" key="1">
    <citation type="submission" date="2017-02" db="EMBL/GenBank/DDBJ databases">
        <title>Complete genome sequences of Mycobacterium kansasii strains isolated from rhesus macaques.</title>
        <authorList>
            <person name="Panda A."/>
            <person name="Nagaraj S."/>
            <person name="Zhao X."/>
            <person name="Tettelin H."/>
            <person name="Detolla L.J."/>
        </authorList>
    </citation>
    <scope>NUCLEOTIDE SEQUENCE [LARGE SCALE GENOMIC DNA]</scope>
    <source>
        <strain evidence="2 3">11-3813</strain>
    </source>
</reference>